<dbReference type="PANTHER" id="PTHR42852:SF13">
    <property type="entry name" value="PROTEIN DIPZ"/>
    <property type="match status" value="1"/>
</dbReference>
<dbReference type="AlphaFoldDB" id="A0AA96F0H3"/>
<proteinExistence type="predicted"/>
<dbReference type="Proteomes" id="UP001304515">
    <property type="component" value="Chromosome"/>
</dbReference>
<dbReference type="Gene3D" id="3.40.30.10">
    <property type="entry name" value="Glutaredoxin"/>
    <property type="match status" value="1"/>
</dbReference>
<dbReference type="InterPro" id="IPR050553">
    <property type="entry name" value="Thioredoxin_ResA/DsbE_sf"/>
</dbReference>
<sequence length="161" mass="18853">MTKIYTNILIFTSFFLAQSQELKVYDNYESLKKELITDSETLYVVNFWATWCAPCVKELPHFETLYQNTKNQKVKILLVSLDFKNQIDTKLKKFIEKKKYSSQIVALTDKDYNNWLNKVDENWSGSIPATLLIKGNKSLFKEEEFASAKELQEFVNALNNI</sequence>
<protein>
    <submittedName>
        <fullName evidence="3">TlpA disulfide reductase family protein</fullName>
    </submittedName>
</protein>
<evidence type="ECO:0000256" key="1">
    <source>
        <dbReference type="ARBA" id="ARBA00023284"/>
    </source>
</evidence>
<accession>A0AA96F5A6</accession>
<dbReference type="GO" id="GO:0016209">
    <property type="term" value="F:antioxidant activity"/>
    <property type="evidence" value="ECO:0007669"/>
    <property type="project" value="InterPro"/>
</dbReference>
<dbReference type="RefSeq" id="WP_313325659.1">
    <property type="nucleotide sequence ID" value="NZ_CP134878.1"/>
</dbReference>
<dbReference type="GO" id="GO:0016491">
    <property type="term" value="F:oxidoreductase activity"/>
    <property type="evidence" value="ECO:0007669"/>
    <property type="project" value="InterPro"/>
</dbReference>
<keyword evidence="1" id="KW-0676">Redox-active center</keyword>
<dbReference type="EMBL" id="CP134878">
    <property type="protein sequence ID" value="WNM20335.1"/>
    <property type="molecule type" value="Genomic_DNA"/>
</dbReference>
<dbReference type="Pfam" id="PF00578">
    <property type="entry name" value="AhpC-TSA"/>
    <property type="match status" value="1"/>
</dbReference>
<name>A0AA96F0H3_9FLAO</name>
<gene>
    <name evidence="4" type="ORF">RN605_13725</name>
    <name evidence="3" type="ORF">RN608_06555</name>
</gene>
<evidence type="ECO:0000313" key="3">
    <source>
        <dbReference type="EMBL" id="WNM20335.1"/>
    </source>
</evidence>
<evidence type="ECO:0000259" key="2">
    <source>
        <dbReference type="PROSITE" id="PS51352"/>
    </source>
</evidence>
<dbReference type="PANTHER" id="PTHR42852">
    <property type="entry name" value="THIOL:DISULFIDE INTERCHANGE PROTEIN DSBE"/>
    <property type="match status" value="1"/>
</dbReference>
<accession>A0AA96F0H3</accession>
<dbReference type="SUPFAM" id="SSF52833">
    <property type="entry name" value="Thioredoxin-like"/>
    <property type="match status" value="1"/>
</dbReference>
<dbReference type="PROSITE" id="PS51352">
    <property type="entry name" value="THIOREDOXIN_2"/>
    <property type="match status" value="1"/>
</dbReference>
<dbReference type="KEGG" id="fcj:RN605_13725"/>
<dbReference type="InterPro" id="IPR013766">
    <property type="entry name" value="Thioredoxin_domain"/>
</dbReference>
<dbReference type="InterPro" id="IPR036249">
    <property type="entry name" value="Thioredoxin-like_sf"/>
</dbReference>
<keyword evidence="5" id="KW-1185">Reference proteome</keyword>
<reference evidence="3 5" key="1">
    <citation type="submission" date="2023-09" db="EMBL/GenBank/DDBJ databases">
        <title>Flavobacterium sp. a novel bacteria isolate from Pepper rhizosphere.</title>
        <authorList>
            <person name="Peng Y."/>
            <person name="Lee J."/>
        </authorList>
    </citation>
    <scope>NUCLEOTIDE SEQUENCE</scope>
    <source>
        <strain evidence="3">PMR2A8</strain>
        <strain evidence="4 5">PMTSA4</strain>
    </source>
</reference>
<dbReference type="InterPro" id="IPR000866">
    <property type="entry name" value="AhpC/TSA"/>
</dbReference>
<feature type="domain" description="Thioredoxin" evidence="2">
    <location>
        <begin position="5"/>
        <end position="160"/>
    </location>
</feature>
<organism evidence="3">
    <name type="scientific">Flavobacterium capsici</name>
    <dbReference type="NCBI Taxonomy" id="3075618"/>
    <lineage>
        <taxon>Bacteria</taxon>
        <taxon>Pseudomonadati</taxon>
        <taxon>Bacteroidota</taxon>
        <taxon>Flavobacteriia</taxon>
        <taxon>Flavobacteriales</taxon>
        <taxon>Flavobacteriaceae</taxon>
        <taxon>Flavobacterium</taxon>
    </lineage>
</organism>
<dbReference type="EMBL" id="CP134890">
    <property type="protein sequence ID" value="WNM21725.1"/>
    <property type="molecule type" value="Genomic_DNA"/>
</dbReference>
<evidence type="ECO:0000313" key="4">
    <source>
        <dbReference type="EMBL" id="WNM21725.1"/>
    </source>
</evidence>
<evidence type="ECO:0000313" key="5">
    <source>
        <dbReference type="Proteomes" id="UP001304515"/>
    </source>
</evidence>
<dbReference type="CDD" id="cd02966">
    <property type="entry name" value="TlpA_like_family"/>
    <property type="match status" value="1"/>
</dbReference>
<dbReference type="PROSITE" id="PS00194">
    <property type="entry name" value="THIOREDOXIN_1"/>
    <property type="match status" value="1"/>
</dbReference>
<dbReference type="InterPro" id="IPR017937">
    <property type="entry name" value="Thioredoxin_CS"/>
</dbReference>